<dbReference type="NCBIfam" id="TIGR00229">
    <property type="entry name" value="sensory_box"/>
    <property type="match status" value="1"/>
</dbReference>
<dbReference type="SUPFAM" id="SSF88946">
    <property type="entry name" value="Sigma2 domain of RNA polymerase sigma factors"/>
    <property type="match status" value="1"/>
</dbReference>
<dbReference type="InterPro" id="IPR013324">
    <property type="entry name" value="RNA_pol_sigma_r3/r4-like"/>
</dbReference>
<dbReference type="InterPro" id="IPR036388">
    <property type="entry name" value="WH-like_DNA-bd_sf"/>
</dbReference>
<dbReference type="InterPro" id="IPR014284">
    <property type="entry name" value="RNA_pol_sigma-70_dom"/>
</dbReference>
<keyword evidence="4" id="KW-0238">DNA-binding</keyword>
<dbReference type="NCBIfam" id="TIGR02937">
    <property type="entry name" value="sigma70-ECF"/>
    <property type="match status" value="1"/>
</dbReference>
<dbReference type="PANTHER" id="PTHR43133:SF8">
    <property type="entry name" value="RNA POLYMERASE SIGMA FACTOR HI_1459-RELATED"/>
    <property type="match status" value="1"/>
</dbReference>
<accession>A0A1F6LZC8</accession>
<feature type="domain" description="PAS" evidence="6">
    <location>
        <begin position="1"/>
        <end position="41"/>
    </location>
</feature>
<evidence type="ECO:0000256" key="2">
    <source>
        <dbReference type="ARBA" id="ARBA00023015"/>
    </source>
</evidence>
<keyword evidence="2" id="KW-0805">Transcription regulation</keyword>
<dbReference type="SUPFAM" id="SSF55785">
    <property type="entry name" value="PYP-like sensor domain (PAS domain)"/>
    <property type="match status" value="1"/>
</dbReference>
<keyword evidence="3" id="KW-0731">Sigma factor</keyword>
<dbReference type="GO" id="GO:0006352">
    <property type="term" value="P:DNA-templated transcription initiation"/>
    <property type="evidence" value="ECO:0007669"/>
    <property type="project" value="InterPro"/>
</dbReference>
<dbReference type="Pfam" id="PF00989">
    <property type="entry name" value="PAS"/>
    <property type="match status" value="1"/>
</dbReference>
<keyword evidence="5" id="KW-0804">Transcription</keyword>
<name>A0A1F6LZC8_9BACT</name>
<dbReference type="PROSITE" id="PS50112">
    <property type="entry name" value="PAS"/>
    <property type="match status" value="1"/>
</dbReference>
<dbReference type="Gene3D" id="1.10.1740.10">
    <property type="match status" value="1"/>
</dbReference>
<comment type="caution">
    <text evidence="7">The sequence shown here is derived from an EMBL/GenBank/DDBJ whole genome shotgun (WGS) entry which is preliminary data.</text>
</comment>
<dbReference type="Gene3D" id="3.30.450.20">
    <property type="entry name" value="PAS domain"/>
    <property type="match status" value="1"/>
</dbReference>
<evidence type="ECO:0000259" key="6">
    <source>
        <dbReference type="PROSITE" id="PS50112"/>
    </source>
</evidence>
<evidence type="ECO:0000313" key="7">
    <source>
        <dbReference type="EMBL" id="OGH64729.1"/>
    </source>
</evidence>
<dbReference type="GO" id="GO:0003677">
    <property type="term" value="F:DNA binding"/>
    <property type="evidence" value="ECO:0007669"/>
    <property type="project" value="UniProtKB-KW"/>
</dbReference>
<dbReference type="SUPFAM" id="SSF88659">
    <property type="entry name" value="Sigma3 and sigma4 domains of RNA polymerase sigma factors"/>
    <property type="match status" value="1"/>
</dbReference>
<evidence type="ECO:0000256" key="5">
    <source>
        <dbReference type="ARBA" id="ARBA00023163"/>
    </source>
</evidence>
<dbReference type="InterPro" id="IPR000014">
    <property type="entry name" value="PAS"/>
</dbReference>
<dbReference type="Pfam" id="PF08281">
    <property type="entry name" value="Sigma70_r4_2"/>
    <property type="match status" value="1"/>
</dbReference>
<dbReference type="CDD" id="cd06171">
    <property type="entry name" value="Sigma70_r4"/>
    <property type="match status" value="1"/>
</dbReference>
<dbReference type="GO" id="GO:0016987">
    <property type="term" value="F:sigma factor activity"/>
    <property type="evidence" value="ECO:0007669"/>
    <property type="project" value="UniProtKB-KW"/>
</dbReference>
<dbReference type="AlphaFoldDB" id="A0A1F6LZC8"/>
<evidence type="ECO:0000313" key="8">
    <source>
        <dbReference type="Proteomes" id="UP000176282"/>
    </source>
</evidence>
<dbReference type="PANTHER" id="PTHR43133">
    <property type="entry name" value="RNA POLYMERASE ECF-TYPE SIGMA FACTO"/>
    <property type="match status" value="1"/>
</dbReference>
<dbReference type="Proteomes" id="UP000176282">
    <property type="component" value="Unassembled WGS sequence"/>
</dbReference>
<comment type="similarity">
    <text evidence="1">Belongs to the sigma-70 factor family. ECF subfamily.</text>
</comment>
<dbReference type="EMBL" id="MFQB01000054">
    <property type="protein sequence ID" value="OGH64729.1"/>
    <property type="molecule type" value="Genomic_DNA"/>
</dbReference>
<dbReference type="InterPro" id="IPR039425">
    <property type="entry name" value="RNA_pol_sigma-70-like"/>
</dbReference>
<dbReference type="Pfam" id="PF04542">
    <property type="entry name" value="Sigma70_r2"/>
    <property type="match status" value="1"/>
</dbReference>
<dbReference type="InterPro" id="IPR007627">
    <property type="entry name" value="RNA_pol_sigma70_r2"/>
</dbReference>
<reference evidence="7 8" key="1">
    <citation type="journal article" date="2016" name="Nat. Commun.">
        <title>Thousands of microbial genomes shed light on interconnected biogeochemical processes in an aquifer system.</title>
        <authorList>
            <person name="Anantharaman K."/>
            <person name="Brown C.T."/>
            <person name="Hug L.A."/>
            <person name="Sharon I."/>
            <person name="Castelle C.J."/>
            <person name="Probst A.J."/>
            <person name="Thomas B.C."/>
            <person name="Singh A."/>
            <person name="Wilkins M.J."/>
            <person name="Karaoz U."/>
            <person name="Brodie E.L."/>
            <person name="Williams K.H."/>
            <person name="Hubbard S.S."/>
            <person name="Banfield J.F."/>
        </authorList>
    </citation>
    <scope>NUCLEOTIDE SEQUENCE [LARGE SCALE GENOMIC DNA]</scope>
</reference>
<protein>
    <recommendedName>
        <fullName evidence="6">PAS domain-containing protein</fullName>
    </recommendedName>
</protein>
<dbReference type="InterPro" id="IPR013767">
    <property type="entry name" value="PAS_fold"/>
</dbReference>
<dbReference type="Gene3D" id="1.10.10.10">
    <property type="entry name" value="Winged helix-like DNA-binding domain superfamily/Winged helix DNA-binding domain"/>
    <property type="match status" value="1"/>
</dbReference>
<proteinExistence type="inferred from homology"/>
<gene>
    <name evidence="7" type="ORF">A3J66_00175</name>
</gene>
<evidence type="ECO:0000256" key="4">
    <source>
        <dbReference type="ARBA" id="ARBA00023125"/>
    </source>
</evidence>
<evidence type="ECO:0000256" key="1">
    <source>
        <dbReference type="ARBA" id="ARBA00010641"/>
    </source>
</evidence>
<dbReference type="STRING" id="1798680.A3J66_00175"/>
<dbReference type="InterPro" id="IPR013325">
    <property type="entry name" value="RNA_pol_sigma_r2"/>
</dbReference>
<organism evidence="7 8">
    <name type="scientific">Candidatus Magasanikbacteria bacterium RIFCSPHIGHO2_02_FULL_47_14</name>
    <dbReference type="NCBI Taxonomy" id="1798680"/>
    <lineage>
        <taxon>Bacteria</taxon>
        <taxon>Candidatus Magasanikiibacteriota</taxon>
    </lineage>
</organism>
<sequence>MTTFDSFPGTVLLTDPEGVVVYVNKTIEKRHGFQTAQVIGKKAGALWGRQMPTSFYGELWDTVATKKRPFTSSIKNKKRAGTLQEENVHIAPIIDQSEHITYFLELHPSVENEELARFEDEFIHLWSSAYRQKAEIVFPWIARWVGHSSSEDHITDLNGDTAKAFSDFFVAPTQQTLSERQGDKILIEAAQQDPREFRVVYEKYQKKIYDYFFHRINNDADTANDLAQETFMRAFRALSAFRTTNAHYGTYLMRIAHNLLMNQYRTYRPIMYDTSVLGRIGCEPTYEQDVLGMLKKDLWQAVEGLTNIEKQVMKMKYEEDMRVGEIASILNKSENAIKLCLTRARQKIRRQLGTLPDAA</sequence>
<dbReference type="InterPro" id="IPR035965">
    <property type="entry name" value="PAS-like_dom_sf"/>
</dbReference>
<dbReference type="InterPro" id="IPR013249">
    <property type="entry name" value="RNA_pol_sigma70_r4_t2"/>
</dbReference>
<evidence type="ECO:0000256" key="3">
    <source>
        <dbReference type="ARBA" id="ARBA00023082"/>
    </source>
</evidence>